<dbReference type="PANTHER" id="PTHR32552">
    <property type="entry name" value="FERRICHROME IRON RECEPTOR-RELATED"/>
    <property type="match status" value="1"/>
</dbReference>
<dbReference type="PROSITE" id="PS52016">
    <property type="entry name" value="TONB_DEPENDENT_REC_3"/>
    <property type="match status" value="1"/>
</dbReference>
<dbReference type="Gene3D" id="2.40.170.20">
    <property type="entry name" value="TonB-dependent receptor, beta-barrel domain"/>
    <property type="match status" value="1"/>
</dbReference>
<dbReference type="InterPro" id="IPR010917">
    <property type="entry name" value="TonB_rcpt_CS"/>
</dbReference>
<dbReference type="Pfam" id="PF07715">
    <property type="entry name" value="Plug"/>
    <property type="match status" value="1"/>
</dbReference>
<evidence type="ECO:0000256" key="5">
    <source>
        <dbReference type="ARBA" id="ARBA00022692"/>
    </source>
</evidence>
<keyword evidence="9 14" id="KW-0798">TonB box</keyword>
<evidence type="ECO:0000256" key="12">
    <source>
        <dbReference type="PROSITE-ProRule" id="PRU01360"/>
    </source>
</evidence>
<comment type="caution">
    <text evidence="18">The sequence shown here is derived from an EMBL/GenBank/DDBJ whole genome shotgun (WGS) entry which is preliminary data.</text>
</comment>
<gene>
    <name evidence="18" type="ORF">BFV95_1149</name>
</gene>
<evidence type="ECO:0000259" key="17">
    <source>
        <dbReference type="Pfam" id="PF07715"/>
    </source>
</evidence>
<evidence type="ECO:0000256" key="13">
    <source>
        <dbReference type="PROSITE-ProRule" id="PRU10144"/>
    </source>
</evidence>
<keyword evidence="19" id="KW-1185">Reference proteome</keyword>
<dbReference type="PANTHER" id="PTHR32552:SF81">
    <property type="entry name" value="TONB-DEPENDENT OUTER MEMBRANE RECEPTOR"/>
    <property type="match status" value="1"/>
</dbReference>
<evidence type="ECO:0000313" key="19">
    <source>
        <dbReference type="Proteomes" id="UP000095392"/>
    </source>
</evidence>
<proteinExistence type="inferred from homology"/>
<dbReference type="InterPro" id="IPR039426">
    <property type="entry name" value="TonB-dep_rcpt-like"/>
</dbReference>
<evidence type="ECO:0000256" key="2">
    <source>
        <dbReference type="ARBA" id="ARBA00022448"/>
    </source>
</evidence>
<dbReference type="AlphaFoldDB" id="A0AB36FWL5"/>
<feature type="signal peptide" evidence="15">
    <location>
        <begin position="1"/>
        <end position="19"/>
    </location>
</feature>
<dbReference type="InterPro" id="IPR000531">
    <property type="entry name" value="Beta-barrel_TonB"/>
</dbReference>
<keyword evidence="5 12" id="KW-0812">Transmembrane</keyword>
<evidence type="ECO:0000256" key="10">
    <source>
        <dbReference type="ARBA" id="ARBA00023136"/>
    </source>
</evidence>
<keyword evidence="2 12" id="KW-0813">Transport</keyword>
<reference evidence="18 19" key="1">
    <citation type="submission" date="2016-09" db="EMBL/GenBank/DDBJ databases">
        <title>Draft Genome Sequence of four Alteromonas macleodii strains isolated from copper coupons and grown long-term at elevated copper levels.</title>
        <authorList>
            <person name="Cusick K."/>
            <person name="Dale J."/>
            <person name="Little B."/>
            <person name="Biffinger J."/>
        </authorList>
    </citation>
    <scope>NUCLEOTIDE SEQUENCE [LARGE SCALE GENOMIC DNA]</scope>
    <source>
        <strain evidence="18 19">KCP01</strain>
    </source>
</reference>
<comment type="similarity">
    <text evidence="12 14">Belongs to the TonB-dependent receptor family.</text>
</comment>
<evidence type="ECO:0000256" key="6">
    <source>
        <dbReference type="ARBA" id="ARBA00022729"/>
    </source>
</evidence>
<name>A0AB36FWL5_ALTMA</name>
<evidence type="ECO:0000256" key="4">
    <source>
        <dbReference type="ARBA" id="ARBA00022496"/>
    </source>
</evidence>
<keyword evidence="6 15" id="KW-0732">Signal</keyword>
<evidence type="ECO:0000256" key="1">
    <source>
        <dbReference type="ARBA" id="ARBA00004571"/>
    </source>
</evidence>
<dbReference type="Proteomes" id="UP000095392">
    <property type="component" value="Unassembled WGS sequence"/>
</dbReference>
<keyword evidence="3 12" id="KW-1134">Transmembrane beta strand</keyword>
<dbReference type="GO" id="GO:0006826">
    <property type="term" value="P:iron ion transport"/>
    <property type="evidence" value="ECO:0007669"/>
    <property type="project" value="UniProtKB-KW"/>
</dbReference>
<accession>A0AB36FWL5</accession>
<dbReference type="PROSITE" id="PS01156">
    <property type="entry name" value="TONB_DEPENDENT_REC_2"/>
    <property type="match status" value="1"/>
</dbReference>
<dbReference type="Pfam" id="PF00593">
    <property type="entry name" value="TonB_dep_Rec_b-barrel"/>
    <property type="match status" value="1"/>
</dbReference>
<evidence type="ECO:0000313" key="18">
    <source>
        <dbReference type="EMBL" id="OES34442.1"/>
    </source>
</evidence>
<keyword evidence="10 12" id="KW-0472">Membrane</keyword>
<protein>
    <submittedName>
        <fullName evidence="18">TonB-dependent Receptor Plug domain protein</fullName>
    </submittedName>
</protein>
<evidence type="ECO:0000256" key="9">
    <source>
        <dbReference type="ARBA" id="ARBA00023077"/>
    </source>
</evidence>
<evidence type="ECO:0000256" key="7">
    <source>
        <dbReference type="ARBA" id="ARBA00023004"/>
    </source>
</evidence>
<dbReference type="InterPro" id="IPR012910">
    <property type="entry name" value="Plug_dom"/>
</dbReference>
<evidence type="ECO:0000256" key="11">
    <source>
        <dbReference type="ARBA" id="ARBA00023237"/>
    </source>
</evidence>
<comment type="subcellular location">
    <subcellularLocation>
        <location evidence="1 12">Cell outer membrane</location>
        <topology evidence="1 12">Multi-pass membrane protein</topology>
    </subcellularLocation>
</comment>
<keyword evidence="7" id="KW-0408">Iron</keyword>
<dbReference type="EMBL" id="MIPY01000008">
    <property type="protein sequence ID" value="OES34442.1"/>
    <property type="molecule type" value="Genomic_DNA"/>
</dbReference>
<keyword evidence="4" id="KW-0410">Iron transport</keyword>
<evidence type="ECO:0000256" key="14">
    <source>
        <dbReference type="RuleBase" id="RU003357"/>
    </source>
</evidence>
<dbReference type="SUPFAM" id="SSF56935">
    <property type="entry name" value="Porins"/>
    <property type="match status" value="1"/>
</dbReference>
<feature type="chain" id="PRO_5044282078" evidence="15">
    <location>
        <begin position="20"/>
        <end position="696"/>
    </location>
</feature>
<feature type="domain" description="TonB-dependent receptor-like beta-barrel" evidence="16">
    <location>
        <begin position="238"/>
        <end position="651"/>
    </location>
</feature>
<keyword evidence="11 12" id="KW-0998">Cell outer membrane</keyword>
<evidence type="ECO:0000256" key="8">
    <source>
        <dbReference type="ARBA" id="ARBA00023065"/>
    </source>
</evidence>
<keyword evidence="8" id="KW-0406">Ion transport</keyword>
<feature type="short sequence motif" description="TonB C-terminal box" evidence="13">
    <location>
        <begin position="679"/>
        <end position="696"/>
    </location>
</feature>
<sequence length="696" mass="77800">MYKTLFTLSLLASSVAAYAQQTNVSNTSDSTPSDIERVIVSGDFRQTTLDQLSASATILDQERLRSRQPSHIDSVLNSIPNVNFAAGASRGRFVQIRGIGERSQFAEPINPSVSFIVDEFDFSGLAAAGLIFDTKQLEVYRGPQATLYGTGALAGAVKLSSNDVGSDAPDYVEARIGNKESYRIEGATGDDINTDWGYRVALVHNRSDGFVENTFLNRSDTANIDETALRFAVEGSVDERTTLALTYRWYDIDNGYDAFSLDNDNKTLSDEPGFDEHQTHAVSARSTTNTAAGDFILIATHASHNIAYGYDEDWTFTGFHPWGYTSFDAYYRDVETQTGEMRFVSSDSAALFDGMTDWTIGVFYKSTEEKLLRQYTYLDSDFASEYTPTTTAIYAQTESRLNENLVLVAGLRVENYDFDYADNNQLTRAFDTTMVGGKVALQYTQGDHFYYGSISRGYKGAGFNPDSRVNDNQRFFDEEYNWNYEVGVKGPLLTPDLIARAAIFYMDRKDTQVSDFDVITRDDGTAGFVDIIDNADLGTNKGAELELSWIASDAWQLDASVGYLSATFEGYTLADGTEVSEQRQAQSPKWTANLYSEYALTDNMLLRVDVDYKSEYRFSDGHDVTSPSTTLVNSEIVMLHGDWQTSLWVQNAFDREYYTRGFGGFSNDPRDEYAFDEPYYQIGNGRQFGVTVKYAF</sequence>
<dbReference type="GO" id="GO:0009279">
    <property type="term" value="C:cell outer membrane"/>
    <property type="evidence" value="ECO:0007669"/>
    <property type="project" value="UniProtKB-SubCell"/>
</dbReference>
<dbReference type="InterPro" id="IPR036942">
    <property type="entry name" value="Beta-barrel_TonB_sf"/>
</dbReference>
<feature type="domain" description="TonB-dependent receptor plug" evidence="17">
    <location>
        <begin position="51"/>
        <end position="156"/>
    </location>
</feature>
<evidence type="ECO:0000256" key="15">
    <source>
        <dbReference type="SAM" id="SignalP"/>
    </source>
</evidence>
<organism evidence="18 19">
    <name type="scientific">Alteromonas macleodii</name>
    <name type="common">Pseudoalteromonas macleodii</name>
    <dbReference type="NCBI Taxonomy" id="28108"/>
    <lineage>
        <taxon>Bacteria</taxon>
        <taxon>Pseudomonadati</taxon>
        <taxon>Pseudomonadota</taxon>
        <taxon>Gammaproteobacteria</taxon>
        <taxon>Alteromonadales</taxon>
        <taxon>Alteromonadaceae</taxon>
        <taxon>Alteromonas/Salinimonas group</taxon>
        <taxon>Alteromonas</taxon>
    </lineage>
</organism>
<dbReference type="RefSeq" id="WP_061485098.1">
    <property type="nucleotide sequence ID" value="NZ_CP012202.1"/>
</dbReference>
<keyword evidence="18" id="KW-0675">Receptor</keyword>
<evidence type="ECO:0000256" key="3">
    <source>
        <dbReference type="ARBA" id="ARBA00022452"/>
    </source>
</evidence>
<evidence type="ECO:0000259" key="16">
    <source>
        <dbReference type="Pfam" id="PF00593"/>
    </source>
</evidence>